<proteinExistence type="predicted"/>
<protein>
    <submittedName>
        <fullName evidence="1">Uncharacterized protein</fullName>
    </submittedName>
</protein>
<name>A0A2N5HER5_9BACI</name>
<dbReference type="OrthoDB" id="2888950at2"/>
<keyword evidence="2" id="KW-1185">Reference proteome</keyword>
<organism evidence="1 2">
    <name type="scientific">Neobacillus cucumis</name>
    <dbReference type="NCBI Taxonomy" id="1740721"/>
    <lineage>
        <taxon>Bacteria</taxon>
        <taxon>Bacillati</taxon>
        <taxon>Bacillota</taxon>
        <taxon>Bacilli</taxon>
        <taxon>Bacillales</taxon>
        <taxon>Bacillaceae</taxon>
        <taxon>Neobacillus</taxon>
    </lineage>
</organism>
<gene>
    <name evidence="1" type="ORF">CVD27_12755</name>
</gene>
<dbReference type="Proteomes" id="UP000234950">
    <property type="component" value="Unassembled WGS sequence"/>
</dbReference>
<accession>A0A2N5HER5</accession>
<dbReference type="AlphaFoldDB" id="A0A2N5HER5"/>
<dbReference type="EMBL" id="PGVE01000048">
    <property type="protein sequence ID" value="PLS04024.1"/>
    <property type="molecule type" value="Genomic_DNA"/>
</dbReference>
<comment type="caution">
    <text evidence="1">The sequence shown here is derived from an EMBL/GenBank/DDBJ whole genome shotgun (WGS) entry which is preliminary data.</text>
</comment>
<evidence type="ECO:0000313" key="2">
    <source>
        <dbReference type="Proteomes" id="UP000234950"/>
    </source>
</evidence>
<sequence length="96" mass="11179">MRLSKTIYIIETVQSDTPSGMDEFDRPIYEDIPTKTPFLAEVEPYSSKMAEQRYGVMVEVSNRVFCLPNDKIRIKSIIEYNGLDFEVTEFTAYDNH</sequence>
<dbReference type="RefSeq" id="WP_101648288.1">
    <property type="nucleotide sequence ID" value="NZ_PGVE01000048.1"/>
</dbReference>
<evidence type="ECO:0000313" key="1">
    <source>
        <dbReference type="EMBL" id="PLS04024.1"/>
    </source>
</evidence>
<reference evidence="1 2" key="1">
    <citation type="submission" date="2017-11" db="EMBL/GenBank/DDBJ databases">
        <title>Comparitive Functional Genomics of Dry Heat Resistant strains isolated from the Viking Spacecraft.</title>
        <authorList>
            <person name="Seuylemezian A."/>
            <person name="Cooper K."/>
            <person name="Vaishampayan P."/>
        </authorList>
    </citation>
    <scope>NUCLEOTIDE SEQUENCE [LARGE SCALE GENOMIC DNA]</scope>
    <source>
        <strain evidence="1 2">V32-6</strain>
    </source>
</reference>